<dbReference type="CDD" id="cd06529">
    <property type="entry name" value="S24_LexA-like"/>
    <property type="match status" value="1"/>
</dbReference>
<evidence type="ECO:0000256" key="1">
    <source>
        <dbReference type="ARBA" id="ARBA00023015"/>
    </source>
</evidence>
<gene>
    <name evidence="5" type="ORF">BKK54_10385</name>
</gene>
<name>A0A1V3J1E1_9PAST</name>
<evidence type="ECO:0000313" key="6">
    <source>
        <dbReference type="Proteomes" id="UP000188481"/>
    </source>
</evidence>
<sequence>MIKETTLPDIRRKKLTEWFETRDIPEKEKSYISQLKNGKSSFGERAARRLERDYGMPNFYLDYDENIESVIISSISGKETEQHHYPIHLLDVKARAGEVGYINPGYPDVIQSIYFSLDGLLEVVGRKSANGIEMITVPTDSMYPTINKGDVVFVDTTIDYYDNEGIYIFSIDGEVYIKRLQKIPGGIYKALSDNKNYTAFDITSEKLDSSRIIGKFIRVLPINPKDL</sequence>
<dbReference type="InterPro" id="IPR036286">
    <property type="entry name" value="LexA/Signal_pep-like_sf"/>
</dbReference>
<keyword evidence="2" id="KW-0238">DNA-binding</keyword>
<keyword evidence="3" id="KW-0804">Transcription</keyword>
<dbReference type="RefSeq" id="WP_077543027.1">
    <property type="nucleotide sequence ID" value="NZ_MLHN01000025.1"/>
</dbReference>
<dbReference type="PANTHER" id="PTHR40661">
    <property type="match status" value="1"/>
</dbReference>
<dbReference type="Pfam" id="PF00717">
    <property type="entry name" value="Peptidase_S24"/>
    <property type="match status" value="1"/>
</dbReference>
<dbReference type="GO" id="GO:0003677">
    <property type="term" value="F:DNA binding"/>
    <property type="evidence" value="ECO:0007669"/>
    <property type="project" value="UniProtKB-KW"/>
</dbReference>
<evidence type="ECO:0000259" key="4">
    <source>
        <dbReference type="Pfam" id="PF00717"/>
    </source>
</evidence>
<dbReference type="AlphaFoldDB" id="A0A1V3J1E1"/>
<evidence type="ECO:0000313" key="5">
    <source>
        <dbReference type="EMBL" id="OOF48711.1"/>
    </source>
</evidence>
<dbReference type="EMBL" id="MLHN01000025">
    <property type="protein sequence ID" value="OOF48711.1"/>
    <property type="molecule type" value="Genomic_DNA"/>
</dbReference>
<keyword evidence="1" id="KW-0805">Transcription regulation</keyword>
<reference evidence="5 6" key="1">
    <citation type="submission" date="2016-10" db="EMBL/GenBank/DDBJ databases">
        <title>Rodentibacter gen. nov. and new species.</title>
        <authorList>
            <person name="Christensen H."/>
        </authorList>
    </citation>
    <scope>NUCLEOTIDE SEQUENCE [LARGE SCALE GENOMIC DNA]</scope>
    <source>
        <strain evidence="6">ppn416</strain>
    </source>
</reference>
<dbReference type="InterPro" id="IPR015927">
    <property type="entry name" value="Peptidase_S24_S26A/B/C"/>
</dbReference>
<evidence type="ECO:0000256" key="3">
    <source>
        <dbReference type="ARBA" id="ARBA00023163"/>
    </source>
</evidence>
<comment type="caution">
    <text evidence="5">The sequence shown here is derived from an EMBL/GenBank/DDBJ whole genome shotgun (WGS) entry which is preliminary data.</text>
</comment>
<proteinExistence type="predicted"/>
<dbReference type="Gene3D" id="2.10.109.10">
    <property type="entry name" value="Umud Fragment, subunit A"/>
    <property type="match status" value="1"/>
</dbReference>
<dbReference type="STRING" id="1908264.BKK54_10385"/>
<dbReference type="PANTHER" id="PTHR40661:SF3">
    <property type="entry name" value="FELS-1 PROPHAGE TRANSCRIPTIONAL REGULATOR"/>
    <property type="match status" value="1"/>
</dbReference>
<evidence type="ECO:0000256" key="2">
    <source>
        <dbReference type="ARBA" id="ARBA00023125"/>
    </source>
</evidence>
<dbReference type="SUPFAM" id="SSF51306">
    <property type="entry name" value="LexA/Signal peptidase"/>
    <property type="match status" value="1"/>
</dbReference>
<accession>A0A1V3J1E1</accession>
<dbReference type="Proteomes" id="UP000188481">
    <property type="component" value="Unassembled WGS sequence"/>
</dbReference>
<feature type="domain" description="Peptidase S24/S26A/S26B/S26C" evidence="4">
    <location>
        <begin position="127"/>
        <end position="216"/>
    </location>
</feature>
<protein>
    <recommendedName>
        <fullName evidence="4">Peptidase S24/S26A/S26B/S26C domain-containing protein</fullName>
    </recommendedName>
</protein>
<dbReference type="InterPro" id="IPR039418">
    <property type="entry name" value="LexA-like"/>
</dbReference>
<organism evidence="5 6">
    <name type="scientific">Rodentibacter genomosp. 1</name>
    <dbReference type="NCBI Taxonomy" id="1908264"/>
    <lineage>
        <taxon>Bacteria</taxon>
        <taxon>Pseudomonadati</taxon>
        <taxon>Pseudomonadota</taxon>
        <taxon>Gammaproteobacteria</taxon>
        <taxon>Pasteurellales</taxon>
        <taxon>Pasteurellaceae</taxon>
        <taxon>Rodentibacter</taxon>
    </lineage>
</organism>
<keyword evidence="6" id="KW-1185">Reference proteome</keyword>